<dbReference type="InterPro" id="IPR011990">
    <property type="entry name" value="TPR-like_helical_dom_sf"/>
</dbReference>
<comment type="caution">
    <text evidence="1">The sequence shown here is derived from an EMBL/GenBank/DDBJ whole genome shotgun (WGS) entry which is preliminary data.</text>
</comment>
<dbReference type="EMBL" id="RKLP01000008">
    <property type="protein sequence ID" value="RVW08558.1"/>
    <property type="molecule type" value="Genomic_DNA"/>
</dbReference>
<organism evidence="1 2">
    <name type="scientific">Prescottella agglutinans</name>
    <dbReference type="NCBI Taxonomy" id="1644129"/>
    <lineage>
        <taxon>Bacteria</taxon>
        <taxon>Bacillati</taxon>
        <taxon>Actinomycetota</taxon>
        <taxon>Actinomycetes</taxon>
        <taxon>Mycobacteriales</taxon>
        <taxon>Nocardiaceae</taxon>
        <taxon>Prescottella</taxon>
    </lineage>
</organism>
<gene>
    <name evidence="1" type="ORF">EGT67_16785</name>
</gene>
<evidence type="ECO:0000313" key="1">
    <source>
        <dbReference type="EMBL" id="RVW08558.1"/>
    </source>
</evidence>
<evidence type="ECO:0000313" key="2">
    <source>
        <dbReference type="Proteomes" id="UP000286208"/>
    </source>
</evidence>
<name>A0A3S3AHV0_9NOCA</name>
<accession>A0A3S3AHV0</accession>
<evidence type="ECO:0008006" key="3">
    <source>
        <dbReference type="Google" id="ProtNLM"/>
    </source>
</evidence>
<dbReference type="SUPFAM" id="SSF48452">
    <property type="entry name" value="TPR-like"/>
    <property type="match status" value="1"/>
</dbReference>
<dbReference type="Proteomes" id="UP000286208">
    <property type="component" value="Unassembled WGS sequence"/>
</dbReference>
<keyword evidence="2" id="KW-1185">Reference proteome</keyword>
<protein>
    <recommendedName>
        <fullName evidence="3">Tetratricopeptide repeat protein</fullName>
    </recommendedName>
</protein>
<dbReference type="RefSeq" id="WP_127917212.1">
    <property type="nucleotide sequence ID" value="NZ_RKLP01000008.1"/>
</dbReference>
<proteinExistence type="predicted"/>
<reference evidence="1 2" key="1">
    <citation type="submission" date="2018-11" db="EMBL/GenBank/DDBJ databases">
        <title>Rhodococcus spongicola sp. nov. and Rhodococcus xishaensis sp. nov. from marine sponges.</title>
        <authorList>
            <person name="Li L."/>
            <person name="Lin H.W."/>
        </authorList>
    </citation>
    <scope>NUCLEOTIDE SEQUENCE [LARGE SCALE GENOMIC DNA]</scope>
    <source>
        <strain evidence="1 2">CCTCC AB2014297</strain>
    </source>
</reference>
<dbReference type="OrthoDB" id="4466868at2"/>
<sequence length="91" mass="10170">MDGSLQFQKALLQLDHGRVERAETTLRVLLESERPGVIRVLALVVYGELLQHLGRGDEATAYLEAAVRETADLDVDDLLDVEAERARDLLE</sequence>
<dbReference type="AlphaFoldDB" id="A0A3S3AHV0"/>